<dbReference type="InterPro" id="IPR049551">
    <property type="entry name" value="PKS_DH_C"/>
</dbReference>
<dbReference type="InterPro" id="IPR020806">
    <property type="entry name" value="PKS_PP-bd"/>
</dbReference>
<dbReference type="Gene3D" id="1.10.1200.10">
    <property type="entry name" value="ACP-like"/>
    <property type="match status" value="1"/>
</dbReference>
<dbReference type="SMART" id="SM00829">
    <property type="entry name" value="PKS_ER"/>
    <property type="match status" value="1"/>
</dbReference>
<dbReference type="SUPFAM" id="SSF51735">
    <property type="entry name" value="NAD(P)-binding Rossmann-fold domains"/>
    <property type="match status" value="2"/>
</dbReference>
<keyword evidence="3" id="KW-0808">Transferase</keyword>
<dbReference type="SUPFAM" id="SSF53901">
    <property type="entry name" value="Thiolase-like"/>
    <property type="match status" value="1"/>
</dbReference>
<dbReference type="SMART" id="SM00822">
    <property type="entry name" value="PKS_KR"/>
    <property type="match status" value="1"/>
</dbReference>
<feature type="domain" description="PKS/mFAS DH" evidence="11">
    <location>
        <begin position="1003"/>
        <end position="1302"/>
    </location>
</feature>
<dbReference type="InterPro" id="IPR056501">
    <property type="entry name" value="NAD-bd_HRPKS_sdrA"/>
</dbReference>
<dbReference type="InterPro" id="IPR032821">
    <property type="entry name" value="PKS_assoc"/>
</dbReference>
<feature type="domain" description="Ketosynthase family 3 (KS3)" evidence="10">
    <location>
        <begin position="11"/>
        <end position="436"/>
    </location>
</feature>
<dbReference type="Pfam" id="PF02801">
    <property type="entry name" value="Ketoacyl-synt_C"/>
    <property type="match status" value="1"/>
</dbReference>
<keyword evidence="13" id="KW-1185">Reference proteome</keyword>
<feature type="active site" description="Proton acceptor; for dehydratase activity" evidence="8">
    <location>
        <position position="1035"/>
    </location>
</feature>
<dbReference type="PROSITE" id="PS52019">
    <property type="entry name" value="PKS_MFAS_DH"/>
    <property type="match status" value="1"/>
</dbReference>
<sequence>MTAIMETKDLMTPIAVIGLALKAPGDALSAEAFWDMLVKGRSAISDFPQDRINIDAFNNGKHHKVGQLPMRQGHFLKEDIRSFDAEFFNISPAEASAMDPMQRLLLETAYRGFENAGVPMQKLVGSKTSVYSGCFTTDYLLQITKDPLSIPTYGATGTGASILANRISWFFDLKGPSVNLDSACSSTGMALDLACENLRNRSTNMSLVGGCNLTFTPEYFTMLTNLSMLSKEGRSYGFDSRANGYARGEGFGVIVLKRLDDAVADGDMIRAVIRATGCNHDGRTPGITQPSSAAQQQLIKETYDKAGLSMEPVRYCETHGTGTALGDPTEAMALGRAFRKYRSCDDPLILGALKSNIGHLEGASGIAGIIKTIMVLESGCIPPNINFKTINPRIDPDYLAIKIPETPTEWPTNGLRRASVSSFGFGGSNSHIVLDDAYNYMRLRNIQGIHQTQIIPTLPKALGGISKQTNGLRNGNHHGSTVLHECCINASVPGSTRAHKPSESSIIDGHAVEYLDDDRQLPFSRVLFFSANSKQALSRMLETYRNFIDRTSTDVVSIQDLAYTLDSRRSHLPWRAHVVVTSTSDLLSVLSNCSIPSKIRHPPPRVGFVFTGQGAQWFGMGRELMMYSPFGNSVKEADKHLSSIGCSWSAQDIFTRRDPVGIDAPTMSQTLCTILQVALVDLLSYLGIKPAAVIGHSSGEIAAAYCSGAIQRKSAWEIAFYRGTFTEKVPEKCSYNGAMLAVGISEALIQPYLQQVATKNPGPWALRVACYNSPNSLTVSGVREQIESLKTILDAAEVFNRLIRVPVAYHSPQMETVAKEYLDAIGVLPASNMEVPFISSLTGKSVTSKLLRRAEYWVDNMVSPVRFAEALHLMCETSPKSLTKKLDRSHYDTSAIDMIVEIGPHAALKGPIGDVLKQVDRGSELEYASTLVRNKSAITTVQELAAQLHDRGYEVNLRRLNEHKPTLRKPLTGLPEYPFDRSQKYWHGNRMVMDYCHRKQPYQELLGAPTLDWCPLTPQWTFHIRTKELPWVEDHQIDDATLYPAAGMLVMAVEAARQMASTEGIIEGYELRNVSFSSAMSISPSLGELEVRITLRKLSQDVHLYEFSLACVNKNSEWTENSRGEVKVLMIEEVDTDSISCEIQESMHGKLDKTLDAADFYQGLREMGYGYGPTFQRIQKILFEPTFAIAQGEIEPFWSDVTENSVIHPATLDAIMHLQFVTLFKAGSERTGTYIPTGIESLWIAERGLNPSKGVLEVYSRTHDRNMRYAKGSCHVISRSKNKVLLQSSGVTLTKVAGPQLPISPHIGDRHFPMYLYTEPDVGVLDASQIQRYLDTKYDKTESPVMDRNRLREFIRATLAATQQHLQELKASPTLPHTQLYADWMDFQLGLNSFSTIQDLHTERLAVAELGAEGRLVAKVSESLIDVLLGKKAATEILFGEDQLIHNYYLEQAQTELYFQRMLSYVSLLSHKNSQLRILEVGGGTGMFTSFILNALEAKESGDSKRLRCMTYDFTDIGSGFIEAARDRFKDYDSQIQFKVLDLEANPVEQGFQAASYDLVIAISVMHATRDLKETLTNVRTLLKPGGKLILHEATTPLDPIHGFAWGIFPGWWRAIDEERRLSPIVDEQRWEELLQANGFTGLDLILPDYEDDTSRLMNFMILHAKSDGPDDAVSASCPTQQGQISVLYNANSVLQKETAEAIATYLENHEKMRCQMKTLEELLEQPNETLGPCISVLEVGQLFLAHMTKDEYYNLQKLVEGVESLLWVTHGGGDTPTDPGYHFITGFATTFRLEAAHMRLVTIGLEPKEHITDEQLQMIYRVLHASDADNYEHDYVEKNGYLHINRIIEGTQLKKDFLSRLAPSRISSPHRLDKLPAVSLCIHDPDSSRSLAFSANLEYDSPLQEGQVEIQVLAVALNQNDHNILNGRADDDGFGDHCAGLVTGVGVDVDLNIGDRVWMYSRGTCGSVARASHHSVVQLPDTVSFEQVCAVSSDYVAVCHAVDVVAKLQPRDTVLLNCAGPTLSAAIELCQKRGLSILVSCKSKTEKLTIQEHHKTVPDCTFVMSNHLRQSVTNLTRGRGVDAILSTQENDACMEVLSPWGTYIRLGQIEQSRRGHLPPNNATFINLDCAAISRMRPRILQTALLKAAQDASFINPDDVKILSASRVADAFEELRLGNDDKNVVMTFHSHDLVKIEVPRGTSYTLPEQATYVVTGPFGGFGRAIVRWLARKGAKNMILLSRSGPKNTASTALVAELHEKGVKIHCPPCDITDAEAVKSAIASKESSMPPIRGCLHLAVAGKDTILQNTTFESWQERTGAKVCGTLNLNAALPTDLDFFIMTASVGGVAGFVSMTAYSAGNSFQDGFARYLTGRGQKAVAVDFGPVQEFGMLASRENMFGRFMQSGQWVPVAEEELLAMLDYYCDSTTRIDQPYKAQPILGFQPPRRLIAQGQPVPDALQTPLWSQMHNIRHEESYTTPGSPSSVSDPLSSVGSIRDVLKSAGSKVDAHRIVTEAVLKRVSQMTSIPQERIDSSQPFHSLGIDSLTAVELRNWMAAGFGQSMAVFEILGDASVISTADWIIKKCT</sequence>
<dbReference type="PROSITE" id="PS00012">
    <property type="entry name" value="PHOSPHOPANTETHEINE"/>
    <property type="match status" value="1"/>
</dbReference>
<evidence type="ECO:0000259" key="9">
    <source>
        <dbReference type="PROSITE" id="PS50075"/>
    </source>
</evidence>
<dbReference type="InterPro" id="IPR049552">
    <property type="entry name" value="PKS_DH_N"/>
</dbReference>
<dbReference type="Pfam" id="PF00109">
    <property type="entry name" value="ketoacyl-synt"/>
    <property type="match status" value="1"/>
</dbReference>
<feature type="domain" description="Carrier" evidence="9">
    <location>
        <begin position="2507"/>
        <end position="2584"/>
    </location>
</feature>
<name>A0A2V1D4H8_9PLEO</name>
<dbReference type="Pfam" id="PF08659">
    <property type="entry name" value="KR"/>
    <property type="match status" value="1"/>
</dbReference>
<dbReference type="Gene3D" id="3.40.366.10">
    <property type="entry name" value="Malonyl-Coenzyme A Acyl Carrier Protein, domain 2"/>
    <property type="match status" value="1"/>
</dbReference>
<dbReference type="GO" id="GO:0006633">
    <property type="term" value="P:fatty acid biosynthetic process"/>
    <property type="evidence" value="ECO:0007669"/>
    <property type="project" value="InterPro"/>
</dbReference>
<evidence type="ECO:0000256" key="1">
    <source>
        <dbReference type="ARBA" id="ARBA00022450"/>
    </source>
</evidence>
<dbReference type="InterPro" id="IPR013217">
    <property type="entry name" value="Methyltransf_12"/>
</dbReference>
<accession>A0A2V1D4H8</accession>
<dbReference type="Gene3D" id="3.40.50.150">
    <property type="entry name" value="Vaccinia Virus protein VP39"/>
    <property type="match status" value="1"/>
</dbReference>
<evidence type="ECO:0000259" key="11">
    <source>
        <dbReference type="PROSITE" id="PS52019"/>
    </source>
</evidence>
<evidence type="ECO:0000313" key="13">
    <source>
        <dbReference type="Proteomes" id="UP000244855"/>
    </source>
</evidence>
<proteinExistence type="predicted"/>
<evidence type="ECO:0000256" key="3">
    <source>
        <dbReference type="ARBA" id="ARBA00022679"/>
    </source>
</evidence>
<dbReference type="Pfam" id="PF00698">
    <property type="entry name" value="Acyl_transf_1"/>
    <property type="match status" value="1"/>
</dbReference>
<dbReference type="GO" id="GO:0004315">
    <property type="term" value="F:3-oxoacyl-[acyl-carrier-protein] synthase activity"/>
    <property type="evidence" value="ECO:0007669"/>
    <property type="project" value="InterPro"/>
</dbReference>
<dbReference type="SMART" id="SM00825">
    <property type="entry name" value="PKS_KS"/>
    <property type="match status" value="1"/>
</dbReference>
<dbReference type="SMART" id="SM00826">
    <property type="entry name" value="PKS_DH"/>
    <property type="match status" value="1"/>
</dbReference>
<dbReference type="SUPFAM" id="SSF52151">
    <property type="entry name" value="FabD/lysophospholipase-like"/>
    <property type="match status" value="1"/>
</dbReference>
<dbReference type="InterPro" id="IPR009081">
    <property type="entry name" value="PP-bd_ACP"/>
</dbReference>
<dbReference type="Pfam" id="PF14765">
    <property type="entry name" value="PS-DH"/>
    <property type="match status" value="1"/>
</dbReference>
<dbReference type="InterPro" id="IPR013968">
    <property type="entry name" value="PKS_KR"/>
</dbReference>
<dbReference type="SUPFAM" id="SSF47336">
    <property type="entry name" value="ACP-like"/>
    <property type="match status" value="1"/>
</dbReference>
<dbReference type="InterPro" id="IPR014043">
    <property type="entry name" value="Acyl_transferase_dom"/>
</dbReference>
<dbReference type="SUPFAM" id="SSF50129">
    <property type="entry name" value="GroES-like"/>
    <property type="match status" value="1"/>
</dbReference>
<dbReference type="PROSITE" id="PS52004">
    <property type="entry name" value="KS3_2"/>
    <property type="match status" value="1"/>
</dbReference>
<evidence type="ECO:0000256" key="7">
    <source>
        <dbReference type="ARBA" id="ARBA00023315"/>
    </source>
</evidence>
<dbReference type="Pfam" id="PF23114">
    <property type="entry name" value="NAD-bd_HRPKS_sdrA"/>
    <property type="match status" value="1"/>
</dbReference>
<feature type="region of interest" description="C-terminal hotdog fold" evidence="8">
    <location>
        <begin position="1152"/>
        <end position="1302"/>
    </location>
</feature>
<dbReference type="PANTHER" id="PTHR43775">
    <property type="entry name" value="FATTY ACID SYNTHASE"/>
    <property type="match status" value="1"/>
</dbReference>
<dbReference type="STRING" id="97972.A0A2V1D4H8"/>
<dbReference type="Pfam" id="PF16197">
    <property type="entry name" value="KAsynt_C_assoc"/>
    <property type="match status" value="1"/>
</dbReference>
<dbReference type="Proteomes" id="UP000244855">
    <property type="component" value="Unassembled WGS sequence"/>
</dbReference>
<dbReference type="InterPro" id="IPR036291">
    <property type="entry name" value="NAD(P)-bd_dom_sf"/>
</dbReference>
<organism evidence="12 13">
    <name type="scientific">Periconia macrospinosa</name>
    <dbReference type="NCBI Taxonomy" id="97972"/>
    <lineage>
        <taxon>Eukaryota</taxon>
        <taxon>Fungi</taxon>
        <taxon>Dikarya</taxon>
        <taxon>Ascomycota</taxon>
        <taxon>Pezizomycotina</taxon>
        <taxon>Dothideomycetes</taxon>
        <taxon>Pleosporomycetidae</taxon>
        <taxon>Pleosporales</taxon>
        <taxon>Massarineae</taxon>
        <taxon>Periconiaceae</taxon>
        <taxon>Periconia</taxon>
    </lineage>
</organism>
<dbReference type="GO" id="GO:0030639">
    <property type="term" value="P:polyketide biosynthetic process"/>
    <property type="evidence" value="ECO:0007669"/>
    <property type="project" value="UniProtKB-ARBA"/>
</dbReference>
<evidence type="ECO:0000256" key="4">
    <source>
        <dbReference type="ARBA" id="ARBA00022857"/>
    </source>
</evidence>
<dbReference type="InterPro" id="IPR014030">
    <property type="entry name" value="Ketoacyl_synth_N"/>
</dbReference>
<dbReference type="InterPro" id="IPR016035">
    <property type="entry name" value="Acyl_Trfase/lysoPLipase"/>
</dbReference>
<dbReference type="InterPro" id="IPR020841">
    <property type="entry name" value="PKS_Beta-ketoAc_synthase_dom"/>
</dbReference>
<protein>
    <submittedName>
        <fullName evidence="12">Uncharacterized protein</fullName>
    </submittedName>
</protein>
<dbReference type="InterPro" id="IPR006162">
    <property type="entry name" value="Ppantetheine_attach_site"/>
</dbReference>
<evidence type="ECO:0000256" key="5">
    <source>
        <dbReference type="ARBA" id="ARBA00023002"/>
    </source>
</evidence>
<dbReference type="InterPro" id="IPR057326">
    <property type="entry name" value="KR_dom"/>
</dbReference>
<dbReference type="Pfam" id="PF22621">
    <property type="entry name" value="CurL-like_PKS_C"/>
    <property type="match status" value="1"/>
</dbReference>
<dbReference type="InterPro" id="IPR050091">
    <property type="entry name" value="PKS_NRPS_Biosynth_Enz"/>
</dbReference>
<dbReference type="SUPFAM" id="SSF55048">
    <property type="entry name" value="Probable ACP-binding domain of malonyl-CoA ACP transacylase"/>
    <property type="match status" value="1"/>
</dbReference>
<evidence type="ECO:0000259" key="10">
    <source>
        <dbReference type="PROSITE" id="PS52004"/>
    </source>
</evidence>
<feature type="region of interest" description="N-terminal hotdog fold" evidence="8">
    <location>
        <begin position="1003"/>
        <end position="1133"/>
    </location>
</feature>
<dbReference type="CDD" id="cd05274">
    <property type="entry name" value="KR_FAS_SDR_x"/>
    <property type="match status" value="1"/>
</dbReference>
<dbReference type="GO" id="GO:0016491">
    <property type="term" value="F:oxidoreductase activity"/>
    <property type="evidence" value="ECO:0007669"/>
    <property type="project" value="UniProtKB-KW"/>
</dbReference>
<dbReference type="Pfam" id="PF08242">
    <property type="entry name" value="Methyltransf_12"/>
    <property type="match status" value="1"/>
</dbReference>
<dbReference type="CDD" id="cd02440">
    <property type="entry name" value="AdoMet_MTases"/>
    <property type="match status" value="1"/>
</dbReference>
<dbReference type="SMART" id="SM00823">
    <property type="entry name" value="PKS_PP"/>
    <property type="match status" value="1"/>
</dbReference>
<keyword evidence="6" id="KW-0511">Multifunctional enzyme</keyword>
<dbReference type="InterPro" id="IPR036736">
    <property type="entry name" value="ACP-like_sf"/>
</dbReference>
<dbReference type="Gene3D" id="3.10.129.110">
    <property type="entry name" value="Polyketide synthase dehydratase"/>
    <property type="match status" value="1"/>
</dbReference>
<dbReference type="InterPro" id="IPR020843">
    <property type="entry name" value="ER"/>
</dbReference>
<keyword evidence="4" id="KW-0521">NADP</keyword>
<dbReference type="InterPro" id="IPR011032">
    <property type="entry name" value="GroES-like_sf"/>
</dbReference>
<keyword evidence="1" id="KW-0596">Phosphopantetheine</keyword>
<keyword evidence="5" id="KW-0560">Oxidoreductase</keyword>
<dbReference type="PANTHER" id="PTHR43775:SF29">
    <property type="entry name" value="ASPERFURANONE POLYKETIDE SYNTHASE AFOG-RELATED"/>
    <property type="match status" value="1"/>
</dbReference>
<evidence type="ECO:0000313" key="12">
    <source>
        <dbReference type="EMBL" id="PVH92931.1"/>
    </source>
</evidence>
<dbReference type="PROSITE" id="PS00606">
    <property type="entry name" value="KS3_1"/>
    <property type="match status" value="1"/>
</dbReference>
<dbReference type="InterPro" id="IPR001227">
    <property type="entry name" value="Ac_transferase_dom_sf"/>
</dbReference>
<dbReference type="SMART" id="SM00827">
    <property type="entry name" value="PKS_AT"/>
    <property type="match status" value="1"/>
</dbReference>
<reference evidence="12 13" key="1">
    <citation type="journal article" date="2018" name="Sci. Rep.">
        <title>Comparative genomics provides insights into the lifestyle and reveals functional heterogeneity of dark septate endophytic fungi.</title>
        <authorList>
            <person name="Knapp D.G."/>
            <person name="Nemeth J.B."/>
            <person name="Barry K."/>
            <person name="Hainaut M."/>
            <person name="Henrissat B."/>
            <person name="Johnson J."/>
            <person name="Kuo A."/>
            <person name="Lim J.H.P."/>
            <person name="Lipzen A."/>
            <person name="Nolan M."/>
            <person name="Ohm R.A."/>
            <person name="Tamas L."/>
            <person name="Grigoriev I.V."/>
            <person name="Spatafora J.W."/>
            <person name="Nagy L.G."/>
            <person name="Kovacs G.M."/>
        </authorList>
    </citation>
    <scope>NUCLEOTIDE SEQUENCE [LARGE SCALE GENOMIC DNA]</scope>
    <source>
        <strain evidence="12 13">DSE2036</strain>
    </source>
</reference>
<dbReference type="InterPro" id="IPR016036">
    <property type="entry name" value="Malonyl_transacylase_ACP-bd"/>
</dbReference>
<keyword evidence="7" id="KW-0012">Acyltransferase</keyword>
<feature type="active site" description="Proton donor; for dehydratase activity" evidence="8">
    <location>
        <position position="1213"/>
    </location>
</feature>
<dbReference type="Gene3D" id="3.40.47.10">
    <property type="match status" value="1"/>
</dbReference>
<dbReference type="InterPro" id="IPR042104">
    <property type="entry name" value="PKS_dehydratase_sf"/>
</dbReference>
<dbReference type="InterPro" id="IPR049900">
    <property type="entry name" value="PKS_mFAS_DH"/>
</dbReference>
<dbReference type="InterPro" id="IPR014031">
    <property type="entry name" value="Ketoacyl_synth_C"/>
</dbReference>
<dbReference type="Pfam" id="PF23297">
    <property type="entry name" value="ACP_SdgA_C"/>
    <property type="match status" value="1"/>
</dbReference>
<dbReference type="Gene3D" id="3.40.50.720">
    <property type="entry name" value="NAD(P)-binding Rossmann-like Domain"/>
    <property type="match status" value="1"/>
</dbReference>
<dbReference type="PROSITE" id="PS50075">
    <property type="entry name" value="CARRIER"/>
    <property type="match status" value="1"/>
</dbReference>
<dbReference type="InterPro" id="IPR018201">
    <property type="entry name" value="Ketoacyl_synth_AS"/>
</dbReference>
<dbReference type="GO" id="GO:0031177">
    <property type="term" value="F:phosphopantetheine binding"/>
    <property type="evidence" value="ECO:0007669"/>
    <property type="project" value="InterPro"/>
</dbReference>
<dbReference type="Gene3D" id="3.30.70.3290">
    <property type="match status" value="1"/>
</dbReference>
<keyword evidence="2" id="KW-0597">Phosphoprotein</keyword>
<dbReference type="CDD" id="cd00833">
    <property type="entry name" value="PKS"/>
    <property type="match status" value="1"/>
</dbReference>
<dbReference type="InterPro" id="IPR020807">
    <property type="entry name" value="PKS_DH"/>
</dbReference>
<dbReference type="OrthoDB" id="329835at2759"/>
<evidence type="ECO:0000256" key="2">
    <source>
        <dbReference type="ARBA" id="ARBA00022553"/>
    </source>
</evidence>
<evidence type="ECO:0000256" key="6">
    <source>
        <dbReference type="ARBA" id="ARBA00023268"/>
    </source>
</evidence>
<dbReference type="EMBL" id="KZ805632">
    <property type="protein sequence ID" value="PVH92931.1"/>
    <property type="molecule type" value="Genomic_DNA"/>
</dbReference>
<dbReference type="SUPFAM" id="SSF53335">
    <property type="entry name" value="S-adenosyl-L-methionine-dependent methyltransferases"/>
    <property type="match status" value="1"/>
</dbReference>
<dbReference type="Gene3D" id="3.90.180.10">
    <property type="entry name" value="Medium-chain alcohol dehydrogenases, catalytic domain"/>
    <property type="match status" value="1"/>
</dbReference>
<dbReference type="InterPro" id="IPR016039">
    <property type="entry name" value="Thiolase-like"/>
</dbReference>
<evidence type="ECO:0000256" key="8">
    <source>
        <dbReference type="PROSITE-ProRule" id="PRU01363"/>
    </source>
</evidence>
<dbReference type="CDD" id="cd05195">
    <property type="entry name" value="enoyl_red"/>
    <property type="match status" value="1"/>
</dbReference>
<dbReference type="InterPro" id="IPR029063">
    <property type="entry name" value="SAM-dependent_MTases_sf"/>
</dbReference>
<dbReference type="Pfam" id="PF21089">
    <property type="entry name" value="PKS_DH_N"/>
    <property type="match status" value="1"/>
</dbReference>
<gene>
    <name evidence="12" type="ORF">DM02DRAFT_677173</name>
</gene>
<dbReference type="GO" id="GO:0004312">
    <property type="term" value="F:fatty acid synthase activity"/>
    <property type="evidence" value="ECO:0007669"/>
    <property type="project" value="TreeGrafter"/>
</dbReference>